<feature type="region of interest" description="Disordered" evidence="1">
    <location>
        <begin position="41"/>
        <end position="72"/>
    </location>
</feature>
<feature type="chain" id="PRO_5015401204" evidence="2">
    <location>
        <begin position="17"/>
        <end position="72"/>
    </location>
</feature>
<proteinExistence type="predicted"/>
<organism evidence="3 4">
    <name type="scientific">Tuber borchii</name>
    <name type="common">White truffle</name>
    <dbReference type="NCBI Taxonomy" id="42251"/>
    <lineage>
        <taxon>Eukaryota</taxon>
        <taxon>Fungi</taxon>
        <taxon>Dikarya</taxon>
        <taxon>Ascomycota</taxon>
        <taxon>Pezizomycotina</taxon>
        <taxon>Pezizomycetes</taxon>
        <taxon>Pezizales</taxon>
        <taxon>Tuberaceae</taxon>
        <taxon>Tuber</taxon>
    </lineage>
</organism>
<dbReference type="AlphaFoldDB" id="A0A2T6ZXC4"/>
<evidence type="ECO:0000256" key="2">
    <source>
        <dbReference type="SAM" id="SignalP"/>
    </source>
</evidence>
<accession>A0A2T6ZXC4</accession>
<gene>
    <name evidence="3" type="ORF">B9Z19DRAFT_1080037</name>
</gene>
<evidence type="ECO:0000313" key="3">
    <source>
        <dbReference type="EMBL" id="PUU80104.1"/>
    </source>
</evidence>
<evidence type="ECO:0000313" key="4">
    <source>
        <dbReference type="Proteomes" id="UP000244722"/>
    </source>
</evidence>
<name>A0A2T6ZXC4_TUBBO</name>
<reference evidence="3 4" key="1">
    <citation type="submission" date="2017-04" db="EMBL/GenBank/DDBJ databases">
        <title>Draft genome sequence of Tuber borchii Vittad., a whitish edible truffle.</title>
        <authorList>
            <consortium name="DOE Joint Genome Institute"/>
            <person name="Murat C."/>
            <person name="Kuo A."/>
            <person name="Barry K.W."/>
            <person name="Clum A."/>
            <person name="Dockter R.B."/>
            <person name="Fauchery L."/>
            <person name="Iotti M."/>
            <person name="Kohler A."/>
            <person name="Labutti K."/>
            <person name="Lindquist E.A."/>
            <person name="Lipzen A."/>
            <person name="Ohm R.A."/>
            <person name="Wang M."/>
            <person name="Grigoriev I.V."/>
            <person name="Zambonelli A."/>
            <person name="Martin F.M."/>
        </authorList>
    </citation>
    <scope>NUCLEOTIDE SEQUENCE [LARGE SCALE GENOMIC DNA]</scope>
    <source>
        <strain evidence="3 4">Tbo3840</strain>
    </source>
</reference>
<evidence type="ECO:0000256" key="1">
    <source>
        <dbReference type="SAM" id="MobiDB-lite"/>
    </source>
</evidence>
<dbReference type="EMBL" id="NESQ01000072">
    <property type="protein sequence ID" value="PUU80104.1"/>
    <property type="molecule type" value="Genomic_DNA"/>
</dbReference>
<keyword evidence="2" id="KW-0732">Signal</keyword>
<feature type="signal peptide" evidence="2">
    <location>
        <begin position="1"/>
        <end position="16"/>
    </location>
</feature>
<comment type="caution">
    <text evidence="3">The sequence shown here is derived from an EMBL/GenBank/DDBJ whole genome shotgun (WGS) entry which is preliminary data.</text>
</comment>
<dbReference type="Proteomes" id="UP000244722">
    <property type="component" value="Unassembled WGS sequence"/>
</dbReference>
<sequence>MILLIFFSVLFYHGRVQYPGLVFYIPYWYRIFLHCHREPKEAPERTVKKMEQGTESKGHSEALTGDFNIPAP</sequence>
<feature type="compositionally biased region" description="Basic and acidic residues" evidence="1">
    <location>
        <begin position="41"/>
        <end position="60"/>
    </location>
</feature>
<protein>
    <submittedName>
        <fullName evidence="3">Uncharacterized protein</fullName>
    </submittedName>
</protein>
<keyword evidence="4" id="KW-1185">Reference proteome</keyword>